<dbReference type="InterPro" id="IPR003838">
    <property type="entry name" value="ABC3_permease_C"/>
</dbReference>
<dbReference type="Pfam" id="PF12704">
    <property type="entry name" value="MacB_PCD"/>
    <property type="match status" value="1"/>
</dbReference>
<dbReference type="PANTHER" id="PTHR30572">
    <property type="entry name" value="MEMBRANE COMPONENT OF TRANSPORTER-RELATED"/>
    <property type="match status" value="1"/>
</dbReference>
<comment type="caution">
    <text evidence="9">The sequence shown here is derived from an EMBL/GenBank/DDBJ whole genome shotgun (WGS) entry which is preliminary data.</text>
</comment>
<keyword evidence="10" id="KW-1185">Reference proteome</keyword>
<feature type="transmembrane region" description="Helical" evidence="6">
    <location>
        <begin position="351"/>
        <end position="375"/>
    </location>
</feature>
<dbReference type="Pfam" id="PF02687">
    <property type="entry name" value="FtsX"/>
    <property type="match status" value="1"/>
</dbReference>
<evidence type="ECO:0000256" key="3">
    <source>
        <dbReference type="ARBA" id="ARBA00022692"/>
    </source>
</evidence>
<accession>A0A8J7U788</accession>
<gene>
    <name evidence="9" type="ORF">J3U88_29980</name>
</gene>
<evidence type="ECO:0000259" key="7">
    <source>
        <dbReference type="Pfam" id="PF02687"/>
    </source>
</evidence>
<comment type="subcellular location">
    <subcellularLocation>
        <location evidence="1">Cell membrane</location>
        <topology evidence="1">Multi-pass membrane protein</topology>
    </subcellularLocation>
</comment>
<evidence type="ECO:0000256" key="5">
    <source>
        <dbReference type="ARBA" id="ARBA00023136"/>
    </source>
</evidence>
<protein>
    <submittedName>
        <fullName evidence="9">ABC transporter permease</fullName>
    </submittedName>
</protein>
<reference evidence="9" key="1">
    <citation type="submission" date="2021-03" db="EMBL/GenBank/DDBJ databases">
        <authorList>
            <person name="Wang G."/>
        </authorList>
    </citation>
    <scope>NUCLEOTIDE SEQUENCE</scope>
    <source>
        <strain evidence="9">KCTC 12899</strain>
    </source>
</reference>
<keyword evidence="5 6" id="KW-0472">Membrane</keyword>
<evidence type="ECO:0000256" key="6">
    <source>
        <dbReference type="SAM" id="Phobius"/>
    </source>
</evidence>
<feature type="transmembrane region" description="Helical" evidence="6">
    <location>
        <begin position="304"/>
        <end position="331"/>
    </location>
</feature>
<evidence type="ECO:0000259" key="8">
    <source>
        <dbReference type="Pfam" id="PF12704"/>
    </source>
</evidence>
<sequence>MLEQVLAILMFSLRTVPQRLGSVLTAVFGITGVVMVMVGVLSIGEGYKKTMKASGDPAVAMVLRSGADTEMMSGLSRQDTRIIKDHPAIKQVDGTPAAAAELFVIINLPKRGTGTDANVPLRGIQPQSYAVREKFEMLEGRFFEPGRNELIVGRGAVGQFEVELGKEIQVGANRWKIVGVFAEGGGVAESEMWTDAGVLQSAYRRGDTFQSMYIKLEDAARFTAFKSELIRDPRLRVKVMRQTDYYAEQSRTITTLVTALGAIIGTLMAAGAVFSAVNTMVTAVAARGREIATLRAIGFHRVPIVLSILVESTLLALAGGLIGGFIAYLLFDGFRTATMNFQSFSQVTFAFEVDAGLLAMGVFYSTVIGLIGGLLPAVQAVRSPVADALRSE</sequence>
<feature type="domain" description="ABC3 transporter permease C-terminal" evidence="7">
    <location>
        <begin position="263"/>
        <end position="384"/>
    </location>
</feature>
<dbReference type="AlphaFoldDB" id="A0A8J7U788"/>
<dbReference type="InterPro" id="IPR050250">
    <property type="entry name" value="Macrolide_Exporter_MacB"/>
</dbReference>
<dbReference type="InterPro" id="IPR025857">
    <property type="entry name" value="MacB_PCD"/>
</dbReference>
<dbReference type="GO" id="GO:0022857">
    <property type="term" value="F:transmembrane transporter activity"/>
    <property type="evidence" value="ECO:0007669"/>
    <property type="project" value="TreeGrafter"/>
</dbReference>
<feature type="transmembrane region" description="Helical" evidence="6">
    <location>
        <begin position="20"/>
        <end position="43"/>
    </location>
</feature>
<evidence type="ECO:0000256" key="1">
    <source>
        <dbReference type="ARBA" id="ARBA00004651"/>
    </source>
</evidence>
<keyword evidence="2" id="KW-1003">Cell membrane</keyword>
<dbReference type="Proteomes" id="UP000664417">
    <property type="component" value="Unassembled WGS sequence"/>
</dbReference>
<feature type="transmembrane region" description="Helical" evidence="6">
    <location>
        <begin position="256"/>
        <end position="277"/>
    </location>
</feature>
<evidence type="ECO:0000256" key="2">
    <source>
        <dbReference type="ARBA" id="ARBA00022475"/>
    </source>
</evidence>
<dbReference type="PANTHER" id="PTHR30572:SF15">
    <property type="entry name" value="ABC TRANSPORTER PERMEASE"/>
    <property type="match status" value="1"/>
</dbReference>
<name>A0A8J7U788_9BACT</name>
<proteinExistence type="predicted"/>
<dbReference type="EMBL" id="JAFREP010000042">
    <property type="protein sequence ID" value="MBO1322739.1"/>
    <property type="molecule type" value="Genomic_DNA"/>
</dbReference>
<feature type="domain" description="MacB-like periplasmic core" evidence="8">
    <location>
        <begin position="25"/>
        <end position="229"/>
    </location>
</feature>
<evidence type="ECO:0000256" key="4">
    <source>
        <dbReference type="ARBA" id="ARBA00022989"/>
    </source>
</evidence>
<evidence type="ECO:0000313" key="9">
    <source>
        <dbReference type="EMBL" id="MBO1322739.1"/>
    </source>
</evidence>
<organism evidence="9 10">
    <name type="scientific">Acanthopleuribacter pedis</name>
    <dbReference type="NCBI Taxonomy" id="442870"/>
    <lineage>
        <taxon>Bacteria</taxon>
        <taxon>Pseudomonadati</taxon>
        <taxon>Acidobacteriota</taxon>
        <taxon>Holophagae</taxon>
        <taxon>Acanthopleuribacterales</taxon>
        <taxon>Acanthopleuribacteraceae</taxon>
        <taxon>Acanthopleuribacter</taxon>
    </lineage>
</organism>
<dbReference type="RefSeq" id="WP_207862711.1">
    <property type="nucleotide sequence ID" value="NZ_JAFREP010000042.1"/>
</dbReference>
<keyword evidence="4 6" id="KW-1133">Transmembrane helix</keyword>
<keyword evidence="3 6" id="KW-0812">Transmembrane</keyword>
<dbReference type="GO" id="GO:0005886">
    <property type="term" value="C:plasma membrane"/>
    <property type="evidence" value="ECO:0007669"/>
    <property type="project" value="UniProtKB-SubCell"/>
</dbReference>
<evidence type="ECO:0000313" key="10">
    <source>
        <dbReference type="Proteomes" id="UP000664417"/>
    </source>
</evidence>